<organism evidence="7 8">
    <name type="scientific">Solemya pervernicosa gill symbiont</name>
    <dbReference type="NCBI Taxonomy" id="642797"/>
    <lineage>
        <taxon>Bacteria</taxon>
        <taxon>Pseudomonadati</taxon>
        <taxon>Pseudomonadota</taxon>
        <taxon>Gammaproteobacteria</taxon>
        <taxon>sulfur-oxidizing symbionts</taxon>
    </lineage>
</organism>
<dbReference type="SUPFAM" id="SSF52283">
    <property type="entry name" value="Formate/glycerate dehydrogenase catalytic domain-like"/>
    <property type="match status" value="1"/>
</dbReference>
<evidence type="ECO:0000256" key="3">
    <source>
        <dbReference type="ARBA" id="ARBA00023027"/>
    </source>
</evidence>
<dbReference type="PANTHER" id="PTHR43761">
    <property type="entry name" value="D-ISOMER SPECIFIC 2-HYDROXYACID DEHYDROGENASE FAMILY PROTEIN (AFU_ORTHOLOGUE AFUA_1G13630)"/>
    <property type="match status" value="1"/>
</dbReference>
<dbReference type="NCBIfam" id="NF005069">
    <property type="entry name" value="PRK06487.1"/>
    <property type="match status" value="1"/>
</dbReference>
<protein>
    <submittedName>
        <fullName evidence="7">Glycerate dehydrogenase</fullName>
    </submittedName>
</protein>
<evidence type="ECO:0000313" key="7">
    <source>
        <dbReference type="EMBL" id="OOZ39665.1"/>
    </source>
</evidence>
<keyword evidence="8" id="KW-1185">Reference proteome</keyword>
<dbReference type="Pfam" id="PF02826">
    <property type="entry name" value="2-Hacid_dh_C"/>
    <property type="match status" value="1"/>
</dbReference>
<gene>
    <name evidence="7" type="ORF">BOW53_10650</name>
</gene>
<dbReference type="PANTHER" id="PTHR43761:SF1">
    <property type="entry name" value="D-ISOMER SPECIFIC 2-HYDROXYACID DEHYDROGENASE CATALYTIC DOMAIN-CONTAINING PROTEIN-RELATED"/>
    <property type="match status" value="1"/>
</dbReference>
<dbReference type="GO" id="GO:0016616">
    <property type="term" value="F:oxidoreductase activity, acting on the CH-OH group of donors, NAD or NADP as acceptor"/>
    <property type="evidence" value="ECO:0007669"/>
    <property type="project" value="InterPro"/>
</dbReference>
<comment type="similarity">
    <text evidence="1 4">Belongs to the D-isomer specific 2-hydroxyacid dehydrogenase family.</text>
</comment>
<proteinExistence type="inferred from homology"/>
<dbReference type="InterPro" id="IPR036291">
    <property type="entry name" value="NAD(P)-bd_dom_sf"/>
</dbReference>
<evidence type="ECO:0000259" key="5">
    <source>
        <dbReference type="Pfam" id="PF00389"/>
    </source>
</evidence>
<comment type="caution">
    <text evidence="7">The sequence shown here is derived from an EMBL/GenBank/DDBJ whole genome shotgun (WGS) entry which is preliminary data.</text>
</comment>
<evidence type="ECO:0000313" key="8">
    <source>
        <dbReference type="Proteomes" id="UP000191110"/>
    </source>
</evidence>
<dbReference type="EMBL" id="MPRL01000045">
    <property type="protein sequence ID" value="OOZ39665.1"/>
    <property type="molecule type" value="Genomic_DNA"/>
</dbReference>
<sequence>MQGVILDRDSLDNSDLDFSQLNESLHVWHSFDTANDTPTHRRIEGAEVVVTNKVILDQSIIEAADSLRLIAIAATGTNNVDLEAAREKEVAVCNVTGYATPSVVEHVFALILSLSRHLNHYRSDLQAGAWQQSPHFTLLNHPVGELSGKRLGIVGYGELGQAVARCAEAFGMRVLLAARPGGDERPDRIPLEQLLPQIDILTLHCPLSPETTGLIDNKALSLMKPSALLINAARGGIVDEAALLNALQSGRLAGAGIDTLAIEPPDDESPLLSVNLPNLIVTPHIAWASREARQRLIDQVGLNIEAFIKGEKRNRIV</sequence>
<dbReference type="OrthoDB" id="9805416at2"/>
<evidence type="ECO:0000256" key="2">
    <source>
        <dbReference type="ARBA" id="ARBA00023002"/>
    </source>
</evidence>
<dbReference type="AlphaFoldDB" id="A0A1T2L3J1"/>
<dbReference type="InterPro" id="IPR029753">
    <property type="entry name" value="D-isomer_DH_CS"/>
</dbReference>
<keyword evidence="2 4" id="KW-0560">Oxidoreductase</keyword>
<dbReference type="InterPro" id="IPR006140">
    <property type="entry name" value="D-isomer_DH_NAD-bd"/>
</dbReference>
<dbReference type="SUPFAM" id="SSF51735">
    <property type="entry name" value="NAD(P)-binding Rossmann-fold domains"/>
    <property type="match status" value="1"/>
</dbReference>
<keyword evidence="3" id="KW-0520">NAD</keyword>
<name>A0A1T2L3J1_9GAMM</name>
<dbReference type="CDD" id="cd12162">
    <property type="entry name" value="2-Hacid_dh_4"/>
    <property type="match status" value="1"/>
</dbReference>
<evidence type="ECO:0000256" key="1">
    <source>
        <dbReference type="ARBA" id="ARBA00005854"/>
    </source>
</evidence>
<dbReference type="InterPro" id="IPR006139">
    <property type="entry name" value="D-isomer_2_OHA_DH_cat_dom"/>
</dbReference>
<dbReference type="PROSITE" id="PS00671">
    <property type="entry name" value="D_2_HYDROXYACID_DH_3"/>
    <property type="match status" value="1"/>
</dbReference>
<dbReference type="Pfam" id="PF00389">
    <property type="entry name" value="2-Hacid_dh"/>
    <property type="match status" value="1"/>
</dbReference>
<evidence type="ECO:0000256" key="4">
    <source>
        <dbReference type="RuleBase" id="RU003719"/>
    </source>
</evidence>
<reference evidence="7 8" key="1">
    <citation type="submission" date="2016-11" db="EMBL/GenBank/DDBJ databases">
        <title>Mixed transmission modes and dynamic genome evolution in an obligate animal-bacterial symbiosis.</title>
        <authorList>
            <person name="Russell S.L."/>
            <person name="Corbett-Detig R.B."/>
            <person name="Cavanaugh C.M."/>
        </authorList>
    </citation>
    <scope>NUCLEOTIDE SEQUENCE [LARGE SCALE GENOMIC DNA]</scope>
    <source>
        <strain evidence="7">Sveles-Q1</strain>
    </source>
</reference>
<dbReference type="Proteomes" id="UP000191110">
    <property type="component" value="Unassembled WGS sequence"/>
</dbReference>
<feature type="domain" description="D-isomer specific 2-hydroxyacid dehydrogenase NAD-binding" evidence="6">
    <location>
        <begin position="108"/>
        <end position="286"/>
    </location>
</feature>
<feature type="domain" description="D-isomer specific 2-hydroxyacid dehydrogenase catalytic" evidence="5">
    <location>
        <begin position="18"/>
        <end position="315"/>
    </location>
</feature>
<dbReference type="RefSeq" id="WP_078484066.1">
    <property type="nucleotide sequence ID" value="NZ_MPRL01000045.1"/>
</dbReference>
<dbReference type="InterPro" id="IPR050418">
    <property type="entry name" value="D-iso_2-hydroxyacid_DH_PdxB"/>
</dbReference>
<evidence type="ECO:0000259" key="6">
    <source>
        <dbReference type="Pfam" id="PF02826"/>
    </source>
</evidence>
<dbReference type="Gene3D" id="3.40.50.720">
    <property type="entry name" value="NAD(P)-binding Rossmann-like Domain"/>
    <property type="match status" value="2"/>
</dbReference>
<dbReference type="GO" id="GO:0051287">
    <property type="term" value="F:NAD binding"/>
    <property type="evidence" value="ECO:0007669"/>
    <property type="project" value="InterPro"/>
</dbReference>
<accession>A0A1T2L3J1</accession>